<organism evidence="3 4">
    <name type="scientific">Solanum commersonii</name>
    <name type="common">Commerson's wild potato</name>
    <name type="synonym">Commerson's nightshade</name>
    <dbReference type="NCBI Taxonomy" id="4109"/>
    <lineage>
        <taxon>Eukaryota</taxon>
        <taxon>Viridiplantae</taxon>
        <taxon>Streptophyta</taxon>
        <taxon>Embryophyta</taxon>
        <taxon>Tracheophyta</taxon>
        <taxon>Spermatophyta</taxon>
        <taxon>Magnoliopsida</taxon>
        <taxon>eudicotyledons</taxon>
        <taxon>Gunneridae</taxon>
        <taxon>Pentapetalae</taxon>
        <taxon>asterids</taxon>
        <taxon>lamiids</taxon>
        <taxon>Solanales</taxon>
        <taxon>Solanaceae</taxon>
        <taxon>Solanoideae</taxon>
        <taxon>Solaneae</taxon>
        <taxon>Solanum</taxon>
    </lineage>
</organism>
<sequence length="95" mass="10684">MKRFWVAFMLLFALLLTSSFLQPATAKSGFAHEIVYCAQKCEARCSKAGLKDRCVKYCELCCAKCKCVPNGTYGNKHQCPCYRDMKNSKGNPKCP</sequence>
<protein>
    <recommendedName>
        <fullName evidence="5">Snakin-1</fullName>
    </recommendedName>
</protein>
<keyword evidence="4" id="KW-1185">Reference proteome</keyword>
<dbReference type="Pfam" id="PF02704">
    <property type="entry name" value="GASA"/>
    <property type="match status" value="1"/>
</dbReference>
<gene>
    <name evidence="3" type="ORF">H5410_010455</name>
</gene>
<dbReference type="EMBL" id="JACXVP010000002">
    <property type="protein sequence ID" value="KAG5625237.1"/>
    <property type="molecule type" value="Genomic_DNA"/>
</dbReference>
<keyword evidence="2" id="KW-0732">Signal</keyword>
<evidence type="ECO:0000256" key="1">
    <source>
        <dbReference type="ARBA" id="ARBA00010582"/>
    </source>
</evidence>
<feature type="chain" id="PRO_5039910426" description="Snakin-1" evidence="2">
    <location>
        <begin position="27"/>
        <end position="95"/>
    </location>
</feature>
<feature type="signal peptide" evidence="2">
    <location>
        <begin position="1"/>
        <end position="26"/>
    </location>
</feature>
<evidence type="ECO:0000313" key="3">
    <source>
        <dbReference type="EMBL" id="KAG5625237.1"/>
    </source>
</evidence>
<dbReference type="InterPro" id="IPR003854">
    <property type="entry name" value="GASA"/>
</dbReference>
<evidence type="ECO:0000256" key="2">
    <source>
        <dbReference type="SAM" id="SignalP"/>
    </source>
</evidence>
<dbReference type="PANTHER" id="PTHR23201:SF118">
    <property type="entry name" value="GIBBERELLIN STIMULATED TRANSCRIPT RELATED PROTEIN 1"/>
    <property type="match status" value="1"/>
</dbReference>
<dbReference type="AlphaFoldDB" id="A0A9J6AKS5"/>
<dbReference type="Proteomes" id="UP000824120">
    <property type="component" value="Chromosome 2"/>
</dbReference>
<dbReference type="PANTHER" id="PTHR23201">
    <property type="entry name" value="EXTENSIN, PROLINE-RICH PROTEIN"/>
    <property type="match status" value="1"/>
</dbReference>
<name>A0A9J6AKS5_SOLCO</name>
<comment type="caution">
    <text evidence="3">The sequence shown here is derived from an EMBL/GenBank/DDBJ whole genome shotgun (WGS) entry which is preliminary data.</text>
</comment>
<comment type="similarity">
    <text evidence="1">Belongs to the GASA family.</text>
</comment>
<evidence type="ECO:0000313" key="4">
    <source>
        <dbReference type="Proteomes" id="UP000824120"/>
    </source>
</evidence>
<accession>A0A9J6AKS5</accession>
<proteinExistence type="inferred from homology"/>
<dbReference type="OrthoDB" id="847210at2759"/>
<evidence type="ECO:0008006" key="5">
    <source>
        <dbReference type="Google" id="ProtNLM"/>
    </source>
</evidence>
<reference evidence="3 4" key="1">
    <citation type="submission" date="2020-09" db="EMBL/GenBank/DDBJ databases">
        <title>De no assembly of potato wild relative species, Solanum commersonii.</title>
        <authorList>
            <person name="Cho K."/>
        </authorList>
    </citation>
    <scope>NUCLEOTIDE SEQUENCE [LARGE SCALE GENOMIC DNA]</scope>
    <source>
        <strain evidence="3">LZ3.2</strain>
        <tissue evidence="3">Leaf</tissue>
    </source>
</reference>